<evidence type="ECO:0000256" key="3">
    <source>
        <dbReference type="ARBA" id="ARBA00022692"/>
    </source>
</evidence>
<dbReference type="PANTHER" id="PTHR43461">
    <property type="entry name" value="TRANSMEMBRANE PROTEIN 256"/>
    <property type="match status" value="1"/>
</dbReference>
<accession>A0ABM1MXX3</accession>
<keyword evidence="5 6" id="KW-0472">Membrane</keyword>
<feature type="transmembrane region" description="Helical" evidence="6">
    <location>
        <begin position="151"/>
        <end position="169"/>
    </location>
</feature>
<dbReference type="PANTHER" id="PTHR43461:SF1">
    <property type="entry name" value="TRANSMEMBRANE PROTEIN 256"/>
    <property type="match status" value="1"/>
</dbReference>
<name>A0ABM1MXX3_NICVS</name>
<evidence type="ECO:0000256" key="4">
    <source>
        <dbReference type="ARBA" id="ARBA00022989"/>
    </source>
</evidence>
<dbReference type="RefSeq" id="XP_017779423.1">
    <property type="nucleotide sequence ID" value="XM_017923934.1"/>
</dbReference>
<proteinExistence type="inferred from homology"/>
<comment type="similarity">
    <text evidence="2">Belongs to the TMEM256 family.</text>
</comment>
<dbReference type="GeneID" id="108564797"/>
<evidence type="ECO:0000313" key="7">
    <source>
        <dbReference type="Proteomes" id="UP000695000"/>
    </source>
</evidence>
<keyword evidence="4 6" id="KW-1133">Transmembrane helix</keyword>
<evidence type="ECO:0000313" key="8">
    <source>
        <dbReference type="RefSeq" id="XP_017779423.1"/>
    </source>
</evidence>
<keyword evidence="7" id="KW-1185">Reference proteome</keyword>
<sequence>MGISETMNYVLYENPISQSIQNTTKSIMKPILNGTTGFQSSQAPVQIITKPEPLWQLANQSGPFIKIAALSGALAVALAAYGSHKKYPKDQIVELKGIYENANKIHFFHTLALIGVPMTRSPKICGSLLIAGTVLFSGPCYYHAYTGENKFGKLAPIGGTILILGWLAMAF</sequence>
<keyword evidence="3 6" id="KW-0812">Transmembrane</keyword>
<reference evidence="8" key="1">
    <citation type="submission" date="2025-08" db="UniProtKB">
        <authorList>
            <consortium name="RefSeq"/>
        </authorList>
    </citation>
    <scope>IDENTIFICATION</scope>
    <source>
        <tissue evidence="8">Whole Larva</tissue>
    </source>
</reference>
<comment type="subcellular location">
    <subcellularLocation>
        <location evidence="1">Membrane</location>
        <topology evidence="1">Multi-pass membrane protein</topology>
    </subcellularLocation>
</comment>
<gene>
    <name evidence="8" type="primary">LOC108564797</name>
</gene>
<evidence type="ECO:0000256" key="5">
    <source>
        <dbReference type="ARBA" id="ARBA00023136"/>
    </source>
</evidence>
<evidence type="ECO:0000256" key="2">
    <source>
        <dbReference type="ARBA" id="ARBA00006208"/>
    </source>
</evidence>
<dbReference type="Proteomes" id="UP000695000">
    <property type="component" value="Unplaced"/>
</dbReference>
<evidence type="ECO:0000256" key="1">
    <source>
        <dbReference type="ARBA" id="ARBA00004141"/>
    </source>
</evidence>
<dbReference type="Pfam" id="PF04241">
    <property type="entry name" value="DUF423"/>
    <property type="match status" value="1"/>
</dbReference>
<evidence type="ECO:0000256" key="6">
    <source>
        <dbReference type="SAM" id="Phobius"/>
    </source>
</evidence>
<dbReference type="InterPro" id="IPR006696">
    <property type="entry name" value="DUF423"/>
</dbReference>
<protein>
    <submittedName>
        <fullName evidence="8">Transmembrane protein 256 homolog isoform X1</fullName>
    </submittedName>
</protein>
<organism evidence="7 8">
    <name type="scientific">Nicrophorus vespilloides</name>
    <name type="common">Boreal carrion beetle</name>
    <dbReference type="NCBI Taxonomy" id="110193"/>
    <lineage>
        <taxon>Eukaryota</taxon>
        <taxon>Metazoa</taxon>
        <taxon>Ecdysozoa</taxon>
        <taxon>Arthropoda</taxon>
        <taxon>Hexapoda</taxon>
        <taxon>Insecta</taxon>
        <taxon>Pterygota</taxon>
        <taxon>Neoptera</taxon>
        <taxon>Endopterygota</taxon>
        <taxon>Coleoptera</taxon>
        <taxon>Polyphaga</taxon>
        <taxon>Staphyliniformia</taxon>
        <taxon>Silphidae</taxon>
        <taxon>Nicrophorinae</taxon>
        <taxon>Nicrophorus</taxon>
    </lineage>
</organism>
<feature type="transmembrane region" description="Helical" evidence="6">
    <location>
        <begin position="124"/>
        <end position="145"/>
    </location>
</feature>